<accession>A0A2A2A921</accession>
<comment type="caution">
    <text evidence="4">The sequence shown here is derived from an EMBL/GenBank/DDBJ whole genome shotgun (WGS) entry which is preliminary data.</text>
</comment>
<dbReference type="AlphaFoldDB" id="A0A2A2A921"/>
<proteinExistence type="predicted"/>
<evidence type="ECO:0000259" key="3">
    <source>
        <dbReference type="Pfam" id="PF07992"/>
    </source>
</evidence>
<dbReference type="InterPro" id="IPR051691">
    <property type="entry name" value="Metab_Enz_Cyan_OpOx_G3PDH"/>
</dbReference>
<dbReference type="Pfam" id="PF07992">
    <property type="entry name" value="Pyr_redox_2"/>
    <property type="match status" value="1"/>
</dbReference>
<organism evidence="4 5">
    <name type="scientific">Vandammella animalimorsus</name>
    <dbReference type="NCBI Taxonomy" id="2029117"/>
    <lineage>
        <taxon>Bacteria</taxon>
        <taxon>Pseudomonadati</taxon>
        <taxon>Pseudomonadota</taxon>
        <taxon>Betaproteobacteria</taxon>
        <taxon>Burkholderiales</taxon>
        <taxon>Comamonadaceae</taxon>
        <taxon>Vandammella</taxon>
    </lineage>
</organism>
<gene>
    <name evidence="4" type="ORF">CK625_13070</name>
</gene>
<dbReference type="InterPro" id="IPR023753">
    <property type="entry name" value="FAD/NAD-binding_dom"/>
</dbReference>
<dbReference type="PANTHER" id="PTHR42949:SF3">
    <property type="entry name" value="ANAEROBIC GLYCEROL-3-PHOSPHATE DEHYDROGENASE SUBUNIT B"/>
    <property type="match status" value="1"/>
</dbReference>
<dbReference type="Gene3D" id="3.50.50.60">
    <property type="entry name" value="FAD/NAD(P)-binding domain"/>
    <property type="match status" value="2"/>
</dbReference>
<dbReference type="InterPro" id="IPR036188">
    <property type="entry name" value="FAD/NAD-bd_sf"/>
</dbReference>
<feature type="domain" description="FAD/NAD(P)-binding" evidence="3">
    <location>
        <begin position="12"/>
        <end position="315"/>
    </location>
</feature>
<evidence type="ECO:0000313" key="5">
    <source>
        <dbReference type="Proteomes" id="UP000218054"/>
    </source>
</evidence>
<dbReference type="PRINTS" id="PR00469">
    <property type="entry name" value="PNDRDTASEII"/>
</dbReference>
<keyword evidence="1" id="KW-0560">Oxidoreductase</keyword>
<name>A0A2A2A921_9BURK</name>
<dbReference type="CDD" id="cd19946">
    <property type="entry name" value="GlpA-like_Fer2_BFD-like"/>
    <property type="match status" value="1"/>
</dbReference>
<protein>
    <submittedName>
        <fullName evidence="4">FAD/NAD(P)-binding oxidoreductase</fullName>
    </submittedName>
</protein>
<dbReference type="Pfam" id="PF04324">
    <property type="entry name" value="Fer2_BFD"/>
    <property type="match status" value="1"/>
</dbReference>
<feature type="domain" description="BFD-like [2Fe-2S]-binding" evidence="2">
    <location>
        <begin position="384"/>
        <end position="436"/>
    </location>
</feature>
<sequence>MQRSTCADLPPIVVGAGPAGVRAAATLLAHGLRPVVVDEAPRSGGQVYRQPPPGLERSAQELYGSQAGRARAVHACFASIQAQIDYRPDTLLWNAQPDGLDLLHQPTQTLSCLPWREIIVASGATDRVLPLPGWTLPGVYTLGGAQVALKSQGCAIGSAVVFAGTGPLLYLVASQYSRAGAQVVAVLDTAPRAARWRAIPGMLSQPAIAAQGLQLIARLRAQRVPVHRGVQLLHIEGDARQQRAQAIVWRDHAGRAQRSACNAVGLGHALRPETQLADLLGCAFSFSPVQRCHVPTIDAMRRSSVPGVYLAGDGAAVLGADAAECSGELAAWALLADRGLPVDATRIARLQRQLARAQRFRQAMEQAFPLPAAQWAQHCPGELVICRCEHITAAQVHAAITEGGAQELNRLKALCRVGMGRCQGRMCAAAAAELLAHTLGMPVQQVGRLRAQAPIKPVPLGAALASQKSEGNAP</sequence>
<reference evidence="4 5" key="1">
    <citation type="submission" date="2017-08" db="EMBL/GenBank/DDBJ databases">
        <title>WGS of Clinical strains of the CDC Group NO-1 linked to zoonotic infections in humans.</title>
        <authorList>
            <person name="Bernier A.-M."/>
            <person name="Bernard K."/>
        </authorList>
    </citation>
    <scope>NUCLEOTIDE SEQUENCE [LARGE SCALE GENOMIC DNA]</scope>
    <source>
        <strain evidence="4 5">NML00-0135</strain>
    </source>
</reference>
<dbReference type="EMBL" id="NSJB01000016">
    <property type="protein sequence ID" value="PAT34238.1"/>
    <property type="molecule type" value="Genomic_DNA"/>
</dbReference>
<dbReference type="InterPro" id="IPR017224">
    <property type="entry name" value="Opine_Oxase_asu/HCN_bsu"/>
</dbReference>
<dbReference type="InterPro" id="IPR007419">
    <property type="entry name" value="BFD-like_2Fe2S-bd_dom"/>
</dbReference>
<evidence type="ECO:0000313" key="4">
    <source>
        <dbReference type="EMBL" id="PAT34238.1"/>
    </source>
</evidence>
<dbReference type="PANTHER" id="PTHR42949">
    <property type="entry name" value="ANAEROBIC GLYCEROL-3-PHOSPHATE DEHYDROGENASE SUBUNIT B"/>
    <property type="match status" value="1"/>
</dbReference>
<dbReference type="InterPro" id="IPR041854">
    <property type="entry name" value="BFD-like_2Fe2S-bd_dom_sf"/>
</dbReference>
<dbReference type="PRINTS" id="PR00368">
    <property type="entry name" value="FADPNR"/>
</dbReference>
<dbReference type="Gene3D" id="1.10.10.1100">
    <property type="entry name" value="BFD-like [2Fe-2S]-binding domain"/>
    <property type="match status" value="1"/>
</dbReference>
<evidence type="ECO:0000256" key="1">
    <source>
        <dbReference type="ARBA" id="ARBA00023002"/>
    </source>
</evidence>
<keyword evidence="5" id="KW-1185">Reference proteome</keyword>
<dbReference type="PIRSF" id="PIRSF037495">
    <property type="entry name" value="Opine_OX_OoxA/HcnB"/>
    <property type="match status" value="1"/>
</dbReference>
<evidence type="ECO:0000259" key="2">
    <source>
        <dbReference type="Pfam" id="PF04324"/>
    </source>
</evidence>
<dbReference type="GO" id="GO:0016491">
    <property type="term" value="F:oxidoreductase activity"/>
    <property type="evidence" value="ECO:0007669"/>
    <property type="project" value="UniProtKB-KW"/>
</dbReference>
<dbReference type="Proteomes" id="UP000218054">
    <property type="component" value="Unassembled WGS sequence"/>
</dbReference>
<dbReference type="SUPFAM" id="SSF51905">
    <property type="entry name" value="FAD/NAD(P)-binding domain"/>
    <property type="match status" value="1"/>
</dbReference>